<name>A0A418WA70_9PROT</name>
<dbReference type="OrthoDB" id="581532at2"/>
<evidence type="ECO:0000313" key="2">
    <source>
        <dbReference type="EMBL" id="RJF86910.1"/>
    </source>
</evidence>
<dbReference type="SUPFAM" id="SSF50800">
    <property type="entry name" value="PK beta-barrel domain-like"/>
    <property type="match status" value="1"/>
</dbReference>
<dbReference type="Pfam" id="PF03476">
    <property type="entry name" value="MOSC_N"/>
    <property type="match status" value="1"/>
</dbReference>
<comment type="caution">
    <text evidence="2">The sequence shown here is derived from an EMBL/GenBank/DDBJ whole genome shotgun (WGS) entry which is preliminary data.</text>
</comment>
<keyword evidence="3" id="KW-1185">Reference proteome</keyword>
<dbReference type="InterPro" id="IPR005302">
    <property type="entry name" value="MoCF_Sase_C"/>
</dbReference>
<dbReference type="InterPro" id="IPR005303">
    <property type="entry name" value="MOCOS_middle"/>
</dbReference>
<dbReference type="InterPro" id="IPR011037">
    <property type="entry name" value="Pyrv_Knase-like_insert_dom_sf"/>
</dbReference>
<dbReference type="GO" id="GO:0030151">
    <property type="term" value="F:molybdenum ion binding"/>
    <property type="evidence" value="ECO:0007669"/>
    <property type="project" value="InterPro"/>
</dbReference>
<organism evidence="2 3">
    <name type="scientific">Oleomonas cavernae</name>
    <dbReference type="NCBI Taxonomy" id="2320859"/>
    <lineage>
        <taxon>Bacteria</taxon>
        <taxon>Pseudomonadati</taxon>
        <taxon>Pseudomonadota</taxon>
        <taxon>Alphaproteobacteria</taxon>
        <taxon>Acetobacterales</taxon>
        <taxon>Acetobacteraceae</taxon>
        <taxon>Oleomonas</taxon>
    </lineage>
</organism>
<accession>A0A418WA70</accession>
<dbReference type="EMBL" id="QYUK01000011">
    <property type="protein sequence ID" value="RJF86910.1"/>
    <property type="molecule type" value="Genomic_DNA"/>
</dbReference>
<dbReference type="AlphaFoldDB" id="A0A418WA70"/>
<evidence type="ECO:0000259" key="1">
    <source>
        <dbReference type="PROSITE" id="PS51340"/>
    </source>
</evidence>
<reference evidence="2 3" key="1">
    <citation type="submission" date="2018-09" db="EMBL/GenBank/DDBJ databases">
        <authorList>
            <person name="Zhu H."/>
        </authorList>
    </citation>
    <scope>NUCLEOTIDE SEQUENCE [LARGE SCALE GENOMIC DNA]</scope>
    <source>
        <strain evidence="2 3">K1W22B-8</strain>
    </source>
</reference>
<dbReference type="RefSeq" id="WP_119777554.1">
    <property type="nucleotide sequence ID" value="NZ_QYUK01000011.1"/>
</dbReference>
<dbReference type="GO" id="GO:0003824">
    <property type="term" value="F:catalytic activity"/>
    <property type="evidence" value="ECO:0007669"/>
    <property type="project" value="InterPro"/>
</dbReference>
<dbReference type="Pfam" id="PF03473">
    <property type="entry name" value="MOSC"/>
    <property type="match status" value="1"/>
</dbReference>
<dbReference type="PROSITE" id="PS51340">
    <property type="entry name" value="MOSC"/>
    <property type="match status" value="1"/>
</dbReference>
<feature type="domain" description="MOSC" evidence="1">
    <location>
        <begin position="123"/>
        <end position="288"/>
    </location>
</feature>
<gene>
    <name evidence="2" type="ORF">D3874_07660</name>
</gene>
<protein>
    <submittedName>
        <fullName evidence="2">MOSC domain-containing protein</fullName>
    </submittedName>
</protein>
<sequence length="288" mass="31456">MSFTVKEIWRYPVKSMQGEKLDACAVSPLGIPYDRGWAVRDEKTQTIRGAKHLPKLMLCAARYVNDAMAGAVPHVEITLPGGERIRSDAPGIHAAVSEAVGREVTLWPLVAAENKDHYRIHEQPSGDPIDEWRRIFALGPEDPMPDLGGFSAELLQELIEYASPLGTYFDAFPINLLTESSLRHLQNLAPEAVLDARRFRPNFLLADDTAAGVVEEAWVGRQLRIGTASLDISARAPRCVMTSHAQPGLDRDPTVIRTIVRELESCLSVYATVAAPGAVTIGDAIVVA</sequence>
<dbReference type="GO" id="GO:0030170">
    <property type="term" value="F:pyridoxal phosphate binding"/>
    <property type="evidence" value="ECO:0007669"/>
    <property type="project" value="InterPro"/>
</dbReference>
<dbReference type="Proteomes" id="UP000284605">
    <property type="component" value="Unassembled WGS sequence"/>
</dbReference>
<evidence type="ECO:0000313" key="3">
    <source>
        <dbReference type="Proteomes" id="UP000284605"/>
    </source>
</evidence>
<proteinExistence type="predicted"/>